<name>A0ABU7AIQ5_9TELE</name>
<reference evidence="1 2" key="1">
    <citation type="submission" date="2021-07" db="EMBL/GenBank/DDBJ databases">
        <authorList>
            <person name="Palmer J.M."/>
        </authorList>
    </citation>
    <scope>NUCLEOTIDE SEQUENCE [LARGE SCALE GENOMIC DNA]</scope>
    <source>
        <strain evidence="1 2">AT_MEX2019</strain>
        <tissue evidence="1">Muscle</tissue>
    </source>
</reference>
<dbReference type="EMBL" id="JAHUTI010019868">
    <property type="protein sequence ID" value="MED6238086.1"/>
    <property type="molecule type" value="Genomic_DNA"/>
</dbReference>
<proteinExistence type="predicted"/>
<dbReference type="Proteomes" id="UP001345963">
    <property type="component" value="Unassembled WGS sequence"/>
</dbReference>
<accession>A0ABU7AIQ5</accession>
<gene>
    <name evidence="1" type="ORF">ATANTOWER_008274</name>
</gene>
<sequence length="130" mass="14773">MNAIHVMSYNKCIHTSSTSFCSLVKTTNFKWPHRLDPLLNSINICKFYGLCPYQPGTQRLTVLDFLLFMLTNYSSSGWMFKVDFLLEGNPQPSLKSYAASNRFPSSIDQFIILPSALTSFTGPDEERAFI</sequence>
<evidence type="ECO:0000313" key="2">
    <source>
        <dbReference type="Proteomes" id="UP001345963"/>
    </source>
</evidence>
<protein>
    <submittedName>
        <fullName evidence="1">Uncharacterized protein</fullName>
    </submittedName>
</protein>
<keyword evidence="2" id="KW-1185">Reference proteome</keyword>
<organism evidence="1 2">
    <name type="scientific">Ataeniobius toweri</name>
    <dbReference type="NCBI Taxonomy" id="208326"/>
    <lineage>
        <taxon>Eukaryota</taxon>
        <taxon>Metazoa</taxon>
        <taxon>Chordata</taxon>
        <taxon>Craniata</taxon>
        <taxon>Vertebrata</taxon>
        <taxon>Euteleostomi</taxon>
        <taxon>Actinopterygii</taxon>
        <taxon>Neopterygii</taxon>
        <taxon>Teleostei</taxon>
        <taxon>Neoteleostei</taxon>
        <taxon>Acanthomorphata</taxon>
        <taxon>Ovalentaria</taxon>
        <taxon>Atherinomorphae</taxon>
        <taxon>Cyprinodontiformes</taxon>
        <taxon>Goodeidae</taxon>
        <taxon>Ataeniobius</taxon>
    </lineage>
</organism>
<comment type="caution">
    <text evidence="1">The sequence shown here is derived from an EMBL/GenBank/DDBJ whole genome shotgun (WGS) entry which is preliminary data.</text>
</comment>
<evidence type="ECO:0000313" key="1">
    <source>
        <dbReference type="EMBL" id="MED6238086.1"/>
    </source>
</evidence>